<evidence type="ECO:0000313" key="3">
    <source>
        <dbReference type="Proteomes" id="UP001209570"/>
    </source>
</evidence>
<feature type="compositionally biased region" description="Polar residues" evidence="1">
    <location>
        <begin position="1"/>
        <end position="13"/>
    </location>
</feature>
<sequence length="89" mass="9034">MVTSQTTHKNVQGTPIPAAPAAPAAKPAAPAPAAAAPAPAAHSSETFAEKWGYGVKKSPLSFSLIKKQQAYIDLYGITGTTPVSSSSKN</sequence>
<feature type="region of interest" description="Disordered" evidence="1">
    <location>
        <begin position="1"/>
        <end position="41"/>
    </location>
</feature>
<dbReference type="Proteomes" id="UP001209570">
    <property type="component" value="Unassembled WGS sequence"/>
</dbReference>
<protein>
    <submittedName>
        <fullName evidence="2">Uncharacterized protein</fullName>
    </submittedName>
</protein>
<dbReference type="AlphaFoldDB" id="A0AAD5Q0I2"/>
<feature type="compositionally biased region" description="Low complexity" evidence="1">
    <location>
        <begin position="19"/>
        <end position="41"/>
    </location>
</feature>
<evidence type="ECO:0000256" key="1">
    <source>
        <dbReference type="SAM" id="MobiDB-lite"/>
    </source>
</evidence>
<dbReference type="EMBL" id="JAKCXM010005765">
    <property type="protein sequence ID" value="KAJ0388919.1"/>
    <property type="molecule type" value="Genomic_DNA"/>
</dbReference>
<reference evidence="2" key="1">
    <citation type="submission" date="2021-12" db="EMBL/GenBank/DDBJ databases">
        <title>Prjna785345.</title>
        <authorList>
            <person name="Rujirawat T."/>
            <person name="Krajaejun T."/>
        </authorList>
    </citation>
    <scope>NUCLEOTIDE SEQUENCE</scope>
    <source>
        <strain evidence="2">Pi057C3</strain>
    </source>
</reference>
<organism evidence="2 3">
    <name type="scientific">Pythium insidiosum</name>
    <name type="common">Pythiosis disease agent</name>
    <dbReference type="NCBI Taxonomy" id="114742"/>
    <lineage>
        <taxon>Eukaryota</taxon>
        <taxon>Sar</taxon>
        <taxon>Stramenopiles</taxon>
        <taxon>Oomycota</taxon>
        <taxon>Peronosporomycetes</taxon>
        <taxon>Pythiales</taxon>
        <taxon>Pythiaceae</taxon>
        <taxon>Pythium</taxon>
    </lineage>
</organism>
<gene>
    <name evidence="2" type="ORF">P43SY_011238</name>
</gene>
<name>A0AAD5Q0I2_PYTIN</name>
<comment type="caution">
    <text evidence="2">The sequence shown here is derived from an EMBL/GenBank/DDBJ whole genome shotgun (WGS) entry which is preliminary data.</text>
</comment>
<accession>A0AAD5Q0I2</accession>
<evidence type="ECO:0000313" key="2">
    <source>
        <dbReference type="EMBL" id="KAJ0388919.1"/>
    </source>
</evidence>
<keyword evidence="3" id="KW-1185">Reference proteome</keyword>
<proteinExistence type="predicted"/>